<gene>
    <name evidence="3" type="ORF">Rhow_002395</name>
</gene>
<dbReference type="PROSITE" id="PS51898">
    <property type="entry name" value="TYR_RECOMBINASE"/>
    <property type="match status" value="1"/>
</dbReference>
<evidence type="ECO:0000313" key="4">
    <source>
        <dbReference type="Proteomes" id="UP000287519"/>
    </source>
</evidence>
<evidence type="ECO:0000259" key="2">
    <source>
        <dbReference type="PROSITE" id="PS51898"/>
    </source>
</evidence>
<keyword evidence="1" id="KW-0233">DNA recombination</keyword>
<dbReference type="SUPFAM" id="SSF56349">
    <property type="entry name" value="DNA breaking-rejoining enzymes"/>
    <property type="match status" value="1"/>
</dbReference>
<dbReference type="CDD" id="cd00397">
    <property type="entry name" value="DNA_BRE_C"/>
    <property type="match status" value="1"/>
</dbReference>
<dbReference type="GO" id="GO:0015074">
    <property type="term" value="P:DNA integration"/>
    <property type="evidence" value="ECO:0007669"/>
    <property type="project" value="InterPro"/>
</dbReference>
<dbReference type="Gene3D" id="1.10.443.10">
    <property type="entry name" value="Intergrase catalytic core"/>
    <property type="match status" value="1"/>
</dbReference>
<dbReference type="GO" id="GO:0003677">
    <property type="term" value="F:DNA binding"/>
    <property type="evidence" value="ECO:0007669"/>
    <property type="project" value="InterPro"/>
</dbReference>
<dbReference type="AlphaFoldDB" id="A0A402C5J8"/>
<name>A0A402C5J8_RHOWR</name>
<dbReference type="EMBL" id="BHYM01000022">
    <property type="protein sequence ID" value="GCE38871.1"/>
    <property type="molecule type" value="Genomic_DNA"/>
</dbReference>
<dbReference type="Pfam" id="PF00589">
    <property type="entry name" value="Phage_integrase"/>
    <property type="match status" value="1"/>
</dbReference>
<dbReference type="GO" id="GO:0006310">
    <property type="term" value="P:DNA recombination"/>
    <property type="evidence" value="ECO:0007669"/>
    <property type="project" value="UniProtKB-KW"/>
</dbReference>
<feature type="domain" description="Tyr recombinase" evidence="2">
    <location>
        <begin position="15"/>
        <end position="210"/>
    </location>
</feature>
<dbReference type="Proteomes" id="UP000287519">
    <property type="component" value="Unassembled WGS sequence"/>
</dbReference>
<reference evidence="3 4" key="1">
    <citation type="submission" date="2018-11" db="EMBL/GenBank/DDBJ databases">
        <title>Microbial catabolism of amino acid.</title>
        <authorList>
            <person name="Hibi M."/>
            <person name="Ogawa J."/>
        </authorList>
    </citation>
    <scope>NUCLEOTIDE SEQUENCE [LARGE SCALE GENOMIC DNA]</scope>
    <source>
        <strain evidence="3 4">C31-06</strain>
    </source>
</reference>
<dbReference type="InterPro" id="IPR013762">
    <property type="entry name" value="Integrase-like_cat_sf"/>
</dbReference>
<keyword evidence="4" id="KW-1185">Reference proteome</keyword>
<dbReference type="InterPro" id="IPR011010">
    <property type="entry name" value="DNA_brk_join_enz"/>
</dbReference>
<dbReference type="InterPro" id="IPR002104">
    <property type="entry name" value="Integrase_catalytic"/>
</dbReference>
<protein>
    <submittedName>
        <fullName evidence="3">Possible site-specific recombinase, phage integrase family</fullName>
    </submittedName>
</protein>
<proteinExistence type="predicted"/>
<accession>A0A402C5J8</accession>
<comment type="caution">
    <text evidence="3">The sequence shown here is derived from an EMBL/GenBank/DDBJ whole genome shotgun (WGS) entry which is preliminary data.</text>
</comment>
<evidence type="ECO:0000256" key="1">
    <source>
        <dbReference type="ARBA" id="ARBA00023172"/>
    </source>
</evidence>
<evidence type="ECO:0000313" key="3">
    <source>
        <dbReference type="EMBL" id="GCE38871.1"/>
    </source>
</evidence>
<organism evidence="3 4">
    <name type="scientific">Rhodococcus wratislaviensis</name>
    <name type="common">Tsukamurella wratislaviensis</name>
    <dbReference type="NCBI Taxonomy" id="44752"/>
    <lineage>
        <taxon>Bacteria</taxon>
        <taxon>Bacillati</taxon>
        <taxon>Actinomycetota</taxon>
        <taxon>Actinomycetes</taxon>
        <taxon>Mycobacteriales</taxon>
        <taxon>Nocardiaceae</taxon>
        <taxon>Rhodococcus</taxon>
    </lineage>
</organism>
<sequence>MTRRASAWVGAPVGKLPWIPTARQWVDILTVAAEEAVRNRMMLALAYDAALRREERCALRTDDLDPAHRTLRIRAETTKNRLDRIVPYSAPTGVLLSDYLAHRARLGRAERVAVSVGVPPQSRAAVEPVDVVDGDATDRTGRRCAAVLHAHDTASVLDGSGPDGLRAPYDRDLPRASRHGLNAAICRLSRRDLADNLGRGMDHGHPNRAW</sequence>